<protein>
    <recommendedName>
        <fullName evidence="11">CAF1B/HIR1 beta-propeller domain-containing protein</fullName>
    </recommendedName>
</protein>
<keyword evidence="6" id="KW-0156">Chromatin regulator</keyword>
<comment type="similarity">
    <text evidence="2">Belongs to the WD repeat HIR1 family.</text>
</comment>
<feature type="compositionally biased region" description="Low complexity" evidence="10">
    <location>
        <begin position="424"/>
        <end position="443"/>
    </location>
</feature>
<evidence type="ECO:0000256" key="2">
    <source>
        <dbReference type="ARBA" id="ARBA00007306"/>
    </source>
</evidence>
<feature type="compositionally biased region" description="Low complexity" evidence="10">
    <location>
        <begin position="375"/>
        <end position="385"/>
    </location>
</feature>
<feature type="compositionally biased region" description="Low complexity" evidence="10">
    <location>
        <begin position="127"/>
        <end position="137"/>
    </location>
</feature>
<dbReference type="AlphaFoldDB" id="A0A066WMU5"/>
<feature type="compositionally biased region" description="Basic residues" evidence="10">
    <location>
        <begin position="444"/>
        <end position="454"/>
    </location>
</feature>
<organism evidence="12 13">
    <name type="scientific">Tilletiaria anomala (strain ATCC 24038 / CBS 436.72 / UBC 951)</name>
    <dbReference type="NCBI Taxonomy" id="1037660"/>
    <lineage>
        <taxon>Eukaryota</taxon>
        <taxon>Fungi</taxon>
        <taxon>Dikarya</taxon>
        <taxon>Basidiomycota</taxon>
        <taxon>Ustilaginomycotina</taxon>
        <taxon>Exobasidiomycetes</taxon>
        <taxon>Georgefischeriales</taxon>
        <taxon>Tilletiariaceae</taxon>
        <taxon>Tilletiaria</taxon>
    </lineage>
</organism>
<feature type="region of interest" description="Disordered" evidence="10">
    <location>
        <begin position="967"/>
        <end position="1039"/>
    </location>
</feature>
<dbReference type="InterPro" id="IPR015943">
    <property type="entry name" value="WD40/YVTN_repeat-like_dom_sf"/>
</dbReference>
<feature type="compositionally biased region" description="Low complexity" evidence="10">
    <location>
        <begin position="683"/>
        <end position="701"/>
    </location>
</feature>
<dbReference type="InterPro" id="IPR055410">
    <property type="entry name" value="Beta-prop_CAF1B_HIR1"/>
</dbReference>
<feature type="region of interest" description="Disordered" evidence="10">
    <location>
        <begin position="127"/>
        <end position="149"/>
    </location>
</feature>
<dbReference type="InParanoid" id="A0A066WMU5"/>
<reference evidence="12 13" key="1">
    <citation type="submission" date="2014-05" db="EMBL/GenBank/DDBJ databases">
        <title>Draft genome sequence of a rare smut relative, Tilletiaria anomala UBC 951.</title>
        <authorList>
            <consortium name="DOE Joint Genome Institute"/>
            <person name="Toome M."/>
            <person name="Kuo A."/>
            <person name="Henrissat B."/>
            <person name="Lipzen A."/>
            <person name="Tritt A."/>
            <person name="Yoshinaga Y."/>
            <person name="Zane M."/>
            <person name="Barry K."/>
            <person name="Grigoriev I.V."/>
            <person name="Spatafora J.W."/>
            <person name="Aimea M.C."/>
        </authorList>
    </citation>
    <scope>NUCLEOTIDE SEQUENCE [LARGE SCALE GENOMIC DNA]</scope>
    <source>
        <strain evidence="12 13">UBC 951</strain>
    </source>
</reference>
<feature type="repeat" description="WD" evidence="9">
    <location>
        <begin position="161"/>
        <end position="202"/>
    </location>
</feature>
<keyword evidence="5" id="KW-0227">DNA damage</keyword>
<dbReference type="InterPro" id="IPR045145">
    <property type="entry name" value="PTHR15271"/>
</dbReference>
<dbReference type="Gene3D" id="2.130.10.10">
    <property type="entry name" value="YVTN repeat-like/Quinoprotein amine dehydrogenase"/>
    <property type="match status" value="2"/>
</dbReference>
<dbReference type="OMA" id="NHVRVWM"/>
<dbReference type="EMBL" id="JMSN01000011">
    <property type="protein sequence ID" value="KDN52319.1"/>
    <property type="molecule type" value="Genomic_DNA"/>
</dbReference>
<feature type="compositionally biased region" description="Low complexity" evidence="10">
    <location>
        <begin position="455"/>
        <end position="467"/>
    </location>
</feature>
<feature type="domain" description="CAF1B/HIR1 beta-propeller" evidence="11">
    <location>
        <begin position="154"/>
        <end position="300"/>
    </location>
</feature>
<dbReference type="FunCoup" id="A0A066WMU5">
    <property type="interactions" value="437"/>
</dbReference>
<dbReference type="GO" id="GO:0006334">
    <property type="term" value="P:nucleosome assembly"/>
    <property type="evidence" value="ECO:0007669"/>
    <property type="project" value="TreeGrafter"/>
</dbReference>
<dbReference type="SUPFAM" id="SSF50978">
    <property type="entry name" value="WD40 repeat-like"/>
    <property type="match status" value="1"/>
</dbReference>
<feature type="compositionally biased region" description="Polar residues" evidence="10">
    <location>
        <begin position="777"/>
        <end position="786"/>
    </location>
</feature>
<dbReference type="GO" id="GO:0033186">
    <property type="term" value="C:CAF-1 complex"/>
    <property type="evidence" value="ECO:0007669"/>
    <property type="project" value="TreeGrafter"/>
</dbReference>
<dbReference type="GO" id="GO:0006335">
    <property type="term" value="P:DNA replication-dependent chromatin assembly"/>
    <property type="evidence" value="ECO:0007669"/>
    <property type="project" value="InterPro"/>
</dbReference>
<feature type="compositionally biased region" description="Low complexity" evidence="10">
    <location>
        <begin position="537"/>
        <end position="558"/>
    </location>
</feature>
<feature type="compositionally biased region" description="Basic and acidic residues" evidence="10">
    <location>
        <begin position="363"/>
        <end position="372"/>
    </location>
</feature>
<dbReference type="GO" id="GO:0005634">
    <property type="term" value="C:nucleus"/>
    <property type="evidence" value="ECO:0007669"/>
    <property type="project" value="UniProtKB-SubCell"/>
</dbReference>
<keyword evidence="13" id="KW-1185">Reference proteome</keyword>
<evidence type="ECO:0000256" key="9">
    <source>
        <dbReference type="PROSITE-ProRule" id="PRU00221"/>
    </source>
</evidence>
<evidence type="ECO:0000256" key="10">
    <source>
        <dbReference type="SAM" id="MobiDB-lite"/>
    </source>
</evidence>
<feature type="compositionally biased region" description="Polar residues" evidence="10">
    <location>
        <begin position="482"/>
        <end position="492"/>
    </location>
</feature>
<dbReference type="Proteomes" id="UP000027361">
    <property type="component" value="Unassembled WGS sequence"/>
</dbReference>
<name>A0A066WMU5_TILAU</name>
<comment type="caution">
    <text evidence="12">The sequence shown here is derived from an EMBL/GenBank/DDBJ whole genome shotgun (WGS) entry which is preliminary data.</text>
</comment>
<sequence>MVRSVTFEIRWHDTQPIYSCSFQPLSPLHLRRVLDHNAGQAAGHSAERLLAAASANEASTSTALSGGHSGNASAGAVADAMGKEAAAAVLPMLAGGQCWRVATAGGDNNARIWIVHPNIPSPSALKASEAASSTSSSNDRTVAAVQPLSPHPPRVEYMATLSRHTNVVNVVRFDPKGEVLVTAGDDGFVMFWVLSNQRQSAFAAAADQGDDAHMDKEHWRMRFTSRPTTSEIYDCAWSPSGESLVVGGTDFVARILNGQDGSVLREISEHSHHIQGVSWDPLNEYIATQSADRTVHVYSLLRNNGGAIAGNEPTATTSGITGTQIVSRNSRMDLHRRSGSGQFVWDRSAKLPLQRRGSSHASASERDEKKEPPLQQQQQPTAAGGHAAGRRADSARSATPSELVIPFGCSSSSSSSSGANTTTAVPMSPFSSSISIPAGAATPHHQHHPHHHQQQQHQTMQPPQQTPSRRSSFSGSVIEPGSPQTSITSLAPSVSQSGGGGGAGSLFPSRQVPSSGKSGAVRGGAENAHSSAFASGPSAVTVAGTPAATTTPTLPSVPMSAIPTGSISASPASHGRSPSPFPPLPAIRAPPSPRERMQATLYGGAGQLAKAANLRLYGDENFSGFFRRLAFSPDGALLVTPSGLFDAPPQPASLAYSLAAAGNTTAAGINSSSSINPNDLGTSGSLPSSSSRPPNAAGSSTATASTCAAAAAANAPATSSKSTVYMYARGALHRSNAPIAHLPGHKAATLVVRFSPILYELRPTTVAASTDRCRGSFSGSRPTPASSPGAVSAPVGMGRAPHPTIPLEAGKQEVVQLQQLQHASTSGNGAMCASQAAEDDAGPLGSSIGMFNLPYRMIFAVATQDSVWIYDTQQGGPICCFSNMHYASFTDLSWSPDGQTLIMSSTDGYCSVVVFDYGELGSPYQYSAQPSMQATLNPTLSATATAAVARPATAAAASPRVKISPSLPASAQGLAPGDSDTAPAPAALGLQLSSSTAARDGAAPSRVEERASKKPAIEGTPGEEPKPKKRRIAPTLISQ</sequence>
<dbReference type="PROSITE" id="PS50294">
    <property type="entry name" value="WD_REPEATS_REGION"/>
    <property type="match status" value="1"/>
</dbReference>
<evidence type="ECO:0000256" key="7">
    <source>
        <dbReference type="ARBA" id="ARBA00023204"/>
    </source>
</evidence>
<feature type="domain" description="CAF1B/HIR1 beta-propeller" evidence="11">
    <location>
        <begin position="849"/>
        <end position="920"/>
    </location>
</feature>
<dbReference type="PANTHER" id="PTHR15271">
    <property type="entry name" value="CHROMATIN ASSEMBLY FACTOR 1 SUBUNIT B"/>
    <property type="match status" value="1"/>
</dbReference>
<keyword evidence="7" id="KW-0234">DNA repair</keyword>
<evidence type="ECO:0000256" key="3">
    <source>
        <dbReference type="ARBA" id="ARBA00022574"/>
    </source>
</evidence>
<proteinExistence type="inferred from homology"/>
<accession>A0A066WMU5</accession>
<dbReference type="InterPro" id="IPR001680">
    <property type="entry name" value="WD40_rpt"/>
</dbReference>
<dbReference type="PROSITE" id="PS50082">
    <property type="entry name" value="WD_REPEATS_2"/>
    <property type="match status" value="2"/>
</dbReference>
<keyword evidence="3 9" id="KW-0853">WD repeat</keyword>
<feature type="compositionally biased region" description="Polar residues" evidence="10">
    <location>
        <begin position="671"/>
        <end position="682"/>
    </location>
</feature>
<dbReference type="HOGENOM" id="CLU_010127_3_0_1"/>
<feature type="region of interest" description="Disordered" evidence="10">
    <location>
        <begin position="669"/>
        <end position="701"/>
    </location>
</feature>
<feature type="region of interest" description="Disordered" evidence="10">
    <location>
        <begin position="771"/>
        <end position="805"/>
    </location>
</feature>
<feature type="region of interest" description="Disordered" evidence="10">
    <location>
        <begin position="328"/>
        <end position="592"/>
    </location>
</feature>
<dbReference type="InterPro" id="IPR036322">
    <property type="entry name" value="WD40_repeat_dom_sf"/>
</dbReference>
<dbReference type="GO" id="GO:0006281">
    <property type="term" value="P:DNA repair"/>
    <property type="evidence" value="ECO:0007669"/>
    <property type="project" value="UniProtKB-KW"/>
</dbReference>
<keyword evidence="4" id="KW-0677">Repeat</keyword>
<evidence type="ECO:0000256" key="6">
    <source>
        <dbReference type="ARBA" id="ARBA00022853"/>
    </source>
</evidence>
<evidence type="ECO:0000256" key="8">
    <source>
        <dbReference type="ARBA" id="ARBA00023242"/>
    </source>
</evidence>
<evidence type="ECO:0000313" key="12">
    <source>
        <dbReference type="EMBL" id="KDN52319.1"/>
    </source>
</evidence>
<gene>
    <name evidence="12" type="ORF">K437DRAFT_15925</name>
</gene>
<evidence type="ECO:0000259" key="11">
    <source>
        <dbReference type="Pfam" id="PF24105"/>
    </source>
</evidence>
<keyword evidence="8" id="KW-0539">Nucleus</keyword>
<evidence type="ECO:0000256" key="4">
    <source>
        <dbReference type="ARBA" id="ARBA00022737"/>
    </source>
</evidence>
<evidence type="ECO:0000256" key="5">
    <source>
        <dbReference type="ARBA" id="ARBA00022763"/>
    </source>
</evidence>
<feature type="compositionally biased region" description="Basic and acidic residues" evidence="10">
    <location>
        <begin position="1006"/>
        <end position="1016"/>
    </location>
</feature>
<feature type="repeat" description="WD" evidence="9">
    <location>
        <begin position="267"/>
        <end position="300"/>
    </location>
</feature>
<comment type="subcellular location">
    <subcellularLocation>
        <location evidence="1">Nucleus</location>
    </subcellularLocation>
</comment>
<evidence type="ECO:0000256" key="1">
    <source>
        <dbReference type="ARBA" id="ARBA00004123"/>
    </source>
</evidence>
<evidence type="ECO:0000313" key="13">
    <source>
        <dbReference type="Proteomes" id="UP000027361"/>
    </source>
</evidence>
<dbReference type="OrthoDB" id="71227at2759"/>
<dbReference type="Pfam" id="PF24105">
    <property type="entry name" value="Beta-prop_CAF1B_HIR1"/>
    <property type="match status" value="2"/>
</dbReference>
<dbReference type="GeneID" id="25261721"/>
<feature type="compositionally biased region" description="Pro residues" evidence="10">
    <location>
        <begin position="579"/>
        <end position="592"/>
    </location>
</feature>
<dbReference type="PANTHER" id="PTHR15271:SF4">
    <property type="entry name" value="CHROMATIN ASSEMBLY FACTOR 1 SUBUNIT B"/>
    <property type="match status" value="1"/>
</dbReference>
<dbReference type="RefSeq" id="XP_013245137.1">
    <property type="nucleotide sequence ID" value="XM_013389683.1"/>
</dbReference>
<dbReference type="SMART" id="SM00320">
    <property type="entry name" value="WD40"/>
    <property type="match status" value="4"/>
</dbReference>
<dbReference type="STRING" id="1037660.A0A066WMU5"/>